<dbReference type="PROSITE" id="PS50937">
    <property type="entry name" value="HTH_MERR_2"/>
    <property type="match status" value="1"/>
</dbReference>
<dbReference type="PANTHER" id="PTHR30204:SF93">
    <property type="entry name" value="HTH MERR-TYPE DOMAIN-CONTAINING PROTEIN"/>
    <property type="match status" value="1"/>
</dbReference>
<gene>
    <name evidence="3" type="ORF">GCM10010517_36810</name>
</gene>
<dbReference type="SUPFAM" id="SSF46955">
    <property type="entry name" value="Putative DNA-binding domain"/>
    <property type="match status" value="1"/>
</dbReference>
<reference evidence="4" key="1">
    <citation type="journal article" date="2019" name="Int. J. Syst. Evol. Microbiol.">
        <title>The Global Catalogue of Microorganisms (GCM) 10K type strain sequencing project: providing services to taxonomists for standard genome sequencing and annotation.</title>
        <authorList>
            <consortium name="The Broad Institute Genomics Platform"/>
            <consortium name="The Broad Institute Genome Sequencing Center for Infectious Disease"/>
            <person name="Wu L."/>
            <person name="Ma J."/>
        </authorList>
    </citation>
    <scope>NUCLEOTIDE SEQUENCE [LARGE SCALE GENOMIC DNA]</scope>
    <source>
        <strain evidence="4">JCM 6242</strain>
    </source>
</reference>
<name>A0ABP6IEM3_9ACTN</name>
<sequence length="300" mass="32695">MSYTIGQLAKLSGLTVKTIRFYSDTGVLPERGRTRGGYRLYEDEDRVRLELVRTLREIGVDLATIRSLGERDLRQVLSLHLRAVEAQITSLQRTRAVLRATLERDTPSDDDLRRLNALGRLGAAETAALVNEFVDAVSGGNAAREEWLGGLRAAMVPDLPEEPSVGQLDAWLELTELLADDGFRASLRETATGFWRNAAAIDPTAWHEANALATRKALAAVREGVDPGSAAAAPVVTEILSLLAEAQGRTPEAVARDYAGHDPRASRYWELMATLDDAPWPPEPVVAHEWIGAAAAYHVA</sequence>
<dbReference type="Gene3D" id="1.10.1660.10">
    <property type="match status" value="1"/>
</dbReference>
<proteinExistence type="predicted"/>
<dbReference type="InterPro" id="IPR047057">
    <property type="entry name" value="MerR_fam"/>
</dbReference>
<keyword evidence="4" id="KW-1185">Reference proteome</keyword>
<dbReference type="PRINTS" id="PR00040">
    <property type="entry name" value="HTHMERR"/>
</dbReference>
<organism evidence="3 4">
    <name type="scientific">Streptosporangium fragile</name>
    <dbReference type="NCBI Taxonomy" id="46186"/>
    <lineage>
        <taxon>Bacteria</taxon>
        <taxon>Bacillati</taxon>
        <taxon>Actinomycetota</taxon>
        <taxon>Actinomycetes</taxon>
        <taxon>Streptosporangiales</taxon>
        <taxon>Streptosporangiaceae</taxon>
        <taxon>Streptosporangium</taxon>
    </lineage>
</organism>
<comment type="caution">
    <text evidence="3">The sequence shown here is derived from an EMBL/GenBank/DDBJ whole genome shotgun (WGS) entry which is preliminary data.</text>
</comment>
<dbReference type="InterPro" id="IPR000551">
    <property type="entry name" value="MerR-type_HTH_dom"/>
</dbReference>
<evidence type="ECO:0000259" key="2">
    <source>
        <dbReference type="PROSITE" id="PS50937"/>
    </source>
</evidence>
<dbReference type="EMBL" id="BAAAVI010000024">
    <property type="protein sequence ID" value="GAA2875823.1"/>
    <property type="molecule type" value="Genomic_DNA"/>
</dbReference>
<evidence type="ECO:0000313" key="3">
    <source>
        <dbReference type="EMBL" id="GAA2875823.1"/>
    </source>
</evidence>
<accession>A0ABP6IEM3</accession>
<protein>
    <submittedName>
        <fullName evidence="3">MerR family transcriptional regulator</fullName>
    </submittedName>
</protein>
<dbReference type="Pfam" id="PF13411">
    <property type="entry name" value="MerR_1"/>
    <property type="match status" value="1"/>
</dbReference>
<dbReference type="SMART" id="SM00422">
    <property type="entry name" value="HTH_MERR"/>
    <property type="match status" value="1"/>
</dbReference>
<evidence type="ECO:0000313" key="4">
    <source>
        <dbReference type="Proteomes" id="UP001500831"/>
    </source>
</evidence>
<evidence type="ECO:0000256" key="1">
    <source>
        <dbReference type="ARBA" id="ARBA00023125"/>
    </source>
</evidence>
<dbReference type="InterPro" id="IPR009061">
    <property type="entry name" value="DNA-bd_dom_put_sf"/>
</dbReference>
<dbReference type="Proteomes" id="UP001500831">
    <property type="component" value="Unassembled WGS sequence"/>
</dbReference>
<dbReference type="PANTHER" id="PTHR30204">
    <property type="entry name" value="REDOX-CYCLING DRUG-SENSING TRANSCRIPTIONAL ACTIVATOR SOXR"/>
    <property type="match status" value="1"/>
</dbReference>
<feature type="domain" description="HTH merR-type" evidence="2">
    <location>
        <begin position="1"/>
        <end position="71"/>
    </location>
</feature>
<dbReference type="RefSeq" id="WP_344972875.1">
    <property type="nucleotide sequence ID" value="NZ_BAAAVI010000024.1"/>
</dbReference>
<keyword evidence="1" id="KW-0238">DNA-binding</keyword>